<dbReference type="OrthoDB" id="9974421at2759"/>
<evidence type="ECO:0000313" key="4">
    <source>
        <dbReference type="EMBL" id="CAG7827344.1"/>
    </source>
</evidence>
<feature type="non-terminal residue" evidence="4">
    <location>
        <position position="1"/>
    </location>
</feature>
<evidence type="ECO:0000313" key="5">
    <source>
        <dbReference type="Proteomes" id="UP000708208"/>
    </source>
</evidence>
<accession>A0A8J2LQ41</accession>
<reference evidence="4" key="1">
    <citation type="submission" date="2021-06" db="EMBL/GenBank/DDBJ databases">
        <authorList>
            <person name="Hodson N. C."/>
            <person name="Mongue J. A."/>
            <person name="Jaron S. K."/>
        </authorList>
    </citation>
    <scope>NUCLEOTIDE SEQUENCE</scope>
</reference>
<proteinExistence type="predicted"/>
<dbReference type="Proteomes" id="UP000708208">
    <property type="component" value="Unassembled WGS sequence"/>
</dbReference>
<dbReference type="EMBL" id="CAJVCH010543091">
    <property type="protein sequence ID" value="CAG7827344.1"/>
    <property type="molecule type" value="Genomic_DNA"/>
</dbReference>
<keyword evidence="1" id="KW-0442">Lipid degradation</keyword>
<gene>
    <name evidence="4" type="ORF">AFUS01_LOCUS37335</name>
</gene>
<evidence type="ECO:0000256" key="1">
    <source>
        <dbReference type="ARBA" id="ARBA00022963"/>
    </source>
</evidence>
<organism evidence="4 5">
    <name type="scientific">Allacma fusca</name>
    <dbReference type="NCBI Taxonomy" id="39272"/>
    <lineage>
        <taxon>Eukaryota</taxon>
        <taxon>Metazoa</taxon>
        <taxon>Ecdysozoa</taxon>
        <taxon>Arthropoda</taxon>
        <taxon>Hexapoda</taxon>
        <taxon>Collembola</taxon>
        <taxon>Symphypleona</taxon>
        <taxon>Sminthuridae</taxon>
        <taxon>Allacma</taxon>
    </lineage>
</organism>
<dbReference type="InterPro" id="IPR000073">
    <property type="entry name" value="AB_hydrolase_1"/>
</dbReference>
<keyword evidence="2" id="KW-0443">Lipid metabolism</keyword>
<evidence type="ECO:0000256" key="2">
    <source>
        <dbReference type="ARBA" id="ARBA00023098"/>
    </source>
</evidence>
<name>A0A8J2LQ41_9HEXA</name>
<comment type="caution">
    <text evidence="4">The sequence shown here is derived from an EMBL/GenBank/DDBJ whole genome shotgun (WGS) entry which is preliminary data.</text>
</comment>
<dbReference type="Pfam" id="PF00561">
    <property type="entry name" value="Abhydrolase_1"/>
    <property type="match status" value="1"/>
</dbReference>
<evidence type="ECO:0000259" key="3">
    <source>
        <dbReference type="Pfam" id="PF00561"/>
    </source>
</evidence>
<feature type="non-terminal residue" evidence="4">
    <location>
        <position position="86"/>
    </location>
</feature>
<dbReference type="AlphaFoldDB" id="A0A8J2LQ41"/>
<dbReference type="PANTHER" id="PTHR11005">
    <property type="entry name" value="LYSOSOMAL ACID LIPASE-RELATED"/>
    <property type="match status" value="1"/>
</dbReference>
<keyword evidence="5" id="KW-1185">Reference proteome</keyword>
<dbReference type="GO" id="GO:0016042">
    <property type="term" value="P:lipid catabolic process"/>
    <property type="evidence" value="ECO:0007669"/>
    <property type="project" value="UniProtKB-KW"/>
</dbReference>
<feature type="domain" description="AB hydrolase-1" evidence="3">
    <location>
        <begin position="8"/>
        <end position="66"/>
    </location>
</feature>
<protein>
    <recommendedName>
        <fullName evidence="3">AB hydrolase-1 domain-containing protein</fullName>
    </recommendedName>
</protein>
<sequence length="86" mass="9357">FDEMGRQDLPAVISYILNVTGSEQLSYVGHSMGASTFFIAMDAHPHLQSKVKRMIAMAPPVYVSNLITPVQLVSAISPETMLAYTA</sequence>